<comment type="caution">
    <text evidence="1">The sequence shown here is derived from an EMBL/GenBank/DDBJ whole genome shotgun (WGS) entry which is preliminary data.</text>
</comment>
<sequence>MDATIEQARDAKPQAVRAASEHARVAGAGLARVGASFAVKVNLCDSPLHPDKLPREVAGVPIVYEVVGRVVPRAAE</sequence>
<evidence type="ECO:0000313" key="2">
    <source>
        <dbReference type="Proteomes" id="UP001501588"/>
    </source>
</evidence>
<name>A0ABP3QZX3_9PROT</name>
<dbReference type="RefSeq" id="WP_343897529.1">
    <property type="nucleotide sequence ID" value="NZ_BAAAFZ010000074.1"/>
</dbReference>
<accession>A0ABP3QZX3</accession>
<proteinExistence type="predicted"/>
<reference evidence="2" key="1">
    <citation type="journal article" date="2019" name="Int. J. Syst. Evol. Microbiol.">
        <title>The Global Catalogue of Microorganisms (GCM) 10K type strain sequencing project: providing services to taxonomists for standard genome sequencing and annotation.</title>
        <authorList>
            <consortium name="The Broad Institute Genomics Platform"/>
            <consortium name="The Broad Institute Genome Sequencing Center for Infectious Disease"/>
            <person name="Wu L."/>
            <person name="Ma J."/>
        </authorList>
    </citation>
    <scope>NUCLEOTIDE SEQUENCE [LARGE SCALE GENOMIC DNA]</scope>
    <source>
        <strain evidence="2">JCM 9933</strain>
    </source>
</reference>
<protein>
    <submittedName>
        <fullName evidence="1">Uncharacterized protein</fullName>
    </submittedName>
</protein>
<gene>
    <name evidence="1" type="ORF">GCM10009416_43610</name>
</gene>
<dbReference type="EMBL" id="BAAAFZ010000074">
    <property type="protein sequence ID" value="GAA0600930.1"/>
    <property type="molecule type" value="Genomic_DNA"/>
</dbReference>
<keyword evidence="2" id="KW-1185">Reference proteome</keyword>
<dbReference type="Proteomes" id="UP001501588">
    <property type="component" value="Unassembled WGS sequence"/>
</dbReference>
<organism evidence="1 2">
    <name type="scientific">Craurococcus roseus</name>
    <dbReference type="NCBI Taxonomy" id="77585"/>
    <lineage>
        <taxon>Bacteria</taxon>
        <taxon>Pseudomonadati</taxon>
        <taxon>Pseudomonadota</taxon>
        <taxon>Alphaproteobacteria</taxon>
        <taxon>Acetobacterales</taxon>
        <taxon>Acetobacteraceae</taxon>
        <taxon>Craurococcus</taxon>
    </lineage>
</organism>
<evidence type="ECO:0000313" key="1">
    <source>
        <dbReference type="EMBL" id="GAA0600930.1"/>
    </source>
</evidence>